<reference evidence="7 8" key="1">
    <citation type="submission" date="2020-04" db="EMBL/GenBank/DDBJ databases">
        <authorList>
            <person name="Yin C."/>
        </authorList>
    </citation>
    <scope>NUCLEOTIDE SEQUENCE [LARGE SCALE GENOMIC DNA]</scope>
    <source>
        <strain evidence="7 8">Ak56</strain>
    </source>
</reference>
<accession>A0A847SIN8</accession>
<dbReference type="GO" id="GO:0016987">
    <property type="term" value="F:sigma factor activity"/>
    <property type="evidence" value="ECO:0007669"/>
    <property type="project" value="UniProtKB-KW"/>
</dbReference>
<feature type="domain" description="RNA polymerase sigma factor 70 region 4 type 2" evidence="6">
    <location>
        <begin position="125"/>
        <end position="176"/>
    </location>
</feature>
<dbReference type="AlphaFoldDB" id="A0A847SIN8"/>
<evidence type="ECO:0000256" key="4">
    <source>
        <dbReference type="ARBA" id="ARBA00023163"/>
    </source>
</evidence>
<evidence type="ECO:0000256" key="3">
    <source>
        <dbReference type="ARBA" id="ARBA00023082"/>
    </source>
</evidence>
<keyword evidence="4" id="KW-0804">Transcription</keyword>
<comment type="similarity">
    <text evidence="1">Belongs to the sigma-70 factor family. ECF subfamily.</text>
</comment>
<keyword evidence="2" id="KW-0805">Transcription regulation</keyword>
<dbReference type="NCBIfam" id="TIGR02985">
    <property type="entry name" value="Sig70_bacteroi1"/>
    <property type="match status" value="1"/>
</dbReference>
<evidence type="ECO:0000256" key="2">
    <source>
        <dbReference type="ARBA" id="ARBA00023015"/>
    </source>
</evidence>
<dbReference type="InterPro" id="IPR013249">
    <property type="entry name" value="RNA_pol_sigma70_r4_t2"/>
</dbReference>
<dbReference type="InterPro" id="IPR013325">
    <property type="entry name" value="RNA_pol_sigma_r2"/>
</dbReference>
<dbReference type="Gene3D" id="1.10.10.10">
    <property type="entry name" value="Winged helix-like DNA-binding domain superfamily/Winged helix DNA-binding domain"/>
    <property type="match status" value="1"/>
</dbReference>
<organism evidence="7 8">
    <name type="scientific">Chitinophaga eiseniae</name>
    <dbReference type="NCBI Taxonomy" id="634771"/>
    <lineage>
        <taxon>Bacteria</taxon>
        <taxon>Pseudomonadati</taxon>
        <taxon>Bacteroidota</taxon>
        <taxon>Chitinophagia</taxon>
        <taxon>Chitinophagales</taxon>
        <taxon>Chitinophagaceae</taxon>
        <taxon>Chitinophaga</taxon>
    </lineage>
</organism>
<dbReference type="Proteomes" id="UP000552864">
    <property type="component" value="Unassembled WGS sequence"/>
</dbReference>
<name>A0A847SIN8_9BACT</name>
<dbReference type="NCBIfam" id="TIGR02937">
    <property type="entry name" value="sigma70-ECF"/>
    <property type="match status" value="1"/>
</dbReference>
<dbReference type="PANTHER" id="PTHR43133:SF46">
    <property type="entry name" value="RNA POLYMERASE SIGMA-70 FACTOR ECF SUBFAMILY"/>
    <property type="match status" value="1"/>
</dbReference>
<gene>
    <name evidence="7" type="ORF">HGH91_01290</name>
</gene>
<evidence type="ECO:0000313" key="7">
    <source>
        <dbReference type="EMBL" id="NLR77238.1"/>
    </source>
</evidence>
<dbReference type="Pfam" id="PF04542">
    <property type="entry name" value="Sigma70_r2"/>
    <property type="match status" value="1"/>
</dbReference>
<proteinExistence type="inferred from homology"/>
<dbReference type="EMBL" id="JABAHZ010000001">
    <property type="protein sequence ID" value="NLR77238.1"/>
    <property type="molecule type" value="Genomic_DNA"/>
</dbReference>
<dbReference type="RefSeq" id="WP_168736651.1">
    <property type="nucleotide sequence ID" value="NZ_JABAHZ010000001.1"/>
</dbReference>
<keyword evidence="8" id="KW-1185">Reference proteome</keyword>
<protein>
    <submittedName>
        <fullName evidence="7">RNA polymerase sigma-70 factor</fullName>
    </submittedName>
</protein>
<dbReference type="Pfam" id="PF08281">
    <property type="entry name" value="Sigma70_r4_2"/>
    <property type="match status" value="1"/>
</dbReference>
<keyword evidence="3" id="KW-0731">Sigma factor</keyword>
<dbReference type="InterPro" id="IPR039425">
    <property type="entry name" value="RNA_pol_sigma-70-like"/>
</dbReference>
<dbReference type="Gene3D" id="1.10.1740.10">
    <property type="match status" value="1"/>
</dbReference>
<feature type="domain" description="RNA polymerase sigma-70 region 2" evidence="5">
    <location>
        <begin position="26"/>
        <end position="92"/>
    </location>
</feature>
<dbReference type="InterPro" id="IPR014284">
    <property type="entry name" value="RNA_pol_sigma-70_dom"/>
</dbReference>
<comment type="caution">
    <text evidence="7">The sequence shown here is derived from an EMBL/GenBank/DDBJ whole genome shotgun (WGS) entry which is preliminary data.</text>
</comment>
<dbReference type="PANTHER" id="PTHR43133">
    <property type="entry name" value="RNA POLYMERASE ECF-TYPE SIGMA FACTO"/>
    <property type="match status" value="1"/>
</dbReference>
<evidence type="ECO:0000256" key="1">
    <source>
        <dbReference type="ARBA" id="ARBA00010641"/>
    </source>
</evidence>
<dbReference type="CDD" id="cd06171">
    <property type="entry name" value="Sigma70_r4"/>
    <property type="match status" value="1"/>
</dbReference>
<dbReference type="SUPFAM" id="SSF88659">
    <property type="entry name" value="Sigma3 and sigma4 domains of RNA polymerase sigma factors"/>
    <property type="match status" value="1"/>
</dbReference>
<dbReference type="GO" id="GO:0003677">
    <property type="term" value="F:DNA binding"/>
    <property type="evidence" value="ECO:0007669"/>
    <property type="project" value="InterPro"/>
</dbReference>
<evidence type="ECO:0000259" key="6">
    <source>
        <dbReference type="Pfam" id="PF08281"/>
    </source>
</evidence>
<evidence type="ECO:0000313" key="8">
    <source>
        <dbReference type="Proteomes" id="UP000552864"/>
    </source>
</evidence>
<dbReference type="SUPFAM" id="SSF88946">
    <property type="entry name" value="Sigma2 domain of RNA polymerase sigma factors"/>
    <property type="match status" value="1"/>
</dbReference>
<dbReference type="GO" id="GO:0006352">
    <property type="term" value="P:DNA-templated transcription initiation"/>
    <property type="evidence" value="ECO:0007669"/>
    <property type="project" value="InterPro"/>
</dbReference>
<evidence type="ECO:0000259" key="5">
    <source>
        <dbReference type="Pfam" id="PF04542"/>
    </source>
</evidence>
<dbReference type="InterPro" id="IPR013324">
    <property type="entry name" value="RNA_pol_sigma_r3/r4-like"/>
</dbReference>
<dbReference type="InterPro" id="IPR036388">
    <property type="entry name" value="WH-like_DNA-bd_sf"/>
</dbReference>
<dbReference type="InterPro" id="IPR014327">
    <property type="entry name" value="RNA_pol_sigma70_bacteroid"/>
</dbReference>
<dbReference type="InterPro" id="IPR007627">
    <property type="entry name" value="RNA_pol_sigma70_r2"/>
</dbReference>
<sequence>MQAIPPSENELLKRLAEGDATAYRELFVRHWDAVYSSALLLSRSPDIAEDIAQEVFVTLWEKRAQLVQVEKLESYFFVMARNQLYSRLRKLSSQDAYRRYLLDYHQEVAHSGAEARAEFKELEGAIHSAIRRLPPQQQKAFRMSRFEGKGHEEIAQAMGVSRITIKSYIVQALASLRKFLAHYPGVPLLLYWALQPVVGG</sequence>